<dbReference type="RefSeq" id="WP_179953289.1">
    <property type="nucleotide sequence ID" value="NZ_VDMB01000011.1"/>
</dbReference>
<dbReference type="SUPFAM" id="SSF52096">
    <property type="entry name" value="ClpP/crotonase"/>
    <property type="match status" value="1"/>
</dbReference>
<feature type="non-terminal residue" evidence="2">
    <location>
        <position position="156"/>
    </location>
</feature>
<dbReference type="PANTHER" id="PTHR43149">
    <property type="entry name" value="ENOYL-COA HYDRATASE"/>
    <property type="match status" value="1"/>
</dbReference>
<protein>
    <submittedName>
        <fullName evidence="2">Enoyl-CoA hydratase</fullName>
    </submittedName>
</protein>
<dbReference type="AlphaFoldDB" id="A0A5S5MFF5"/>
<dbReference type="CDD" id="cd06558">
    <property type="entry name" value="crotonase-like"/>
    <property type="match status" value="1"/>
</dbReference>
<dbReference type="Pfam" id="PF00378">
    <property type="entry name" value="ECH_1"/>
    <property type="match status" value="1"/>
</dbReference>
<organism evidence="2 3">
    <name type="scientific">Desulfobotulus mexicanus</name>
    <dbReference type="NCBI Taxonomy" id="2586642"/>
    <lineage>
        <taxon>Bacteria</taxon>
        <taxon>Pseudomonadati</taxon>
        <taxon>Thermodesulfobacteriota</taxon>
        <taxon>Desulfobacteria</taxon>
        <taxon>Desulfobacterales</taxon>
        <taxon>Desulfobacteraceae</taxon>
        <taxon>Desulfobotulus</taxon>
    </lineage>
</organism>
<dbReference type="InterPro" id="IPR029045">
    <property type="entry name" value="ClpP/crotonase-like_dom_sf"/>
</dbReference>
<proteinExistence type="inferred from homology"/>
<keyword evidence="3" id="KW-1185">Reference proteome</keyword>
<evidence type="ECO:0000256" key="1">
    <source>
        <dbReference type="RuleBase" id="RU003707"/>
    </source>
</evidence>
<evidence type="ECO:0000313" key="2">
    <source>
        <dbReference type="EMBL" id="TYT74407.1"/>
    </source>
</evidence>
<dbReference type="Gene3D" id="3.90.226.10">
    <property type="entry name" value="2-enoyl-CoA Hydratase, Chain A, domain 1"/>
    <property type="match status" value="1"/>
</dbReference>
<dbReference type="Proteomes" id="UP000321899">
    <property type="component" value="Unassembled WGS sequence"/>
</dbReference>
<name>A0A5S5MFF5_9BACT</name>
<dbReference type="PROSITE" id="PS00166">
    <property type="entry name" value="ENOYL_COA_HYDRATASE"/>
    <property type="match status" value="1"/>
</dbReference>
<sequence length="156" mass="17015">MTESSYYLVEKKGEVAWVYLNRPEKKNAMHMPAWQDAPAIYADLDADPDIRVIVVAAKGPSFCAGIDLMGMMGAMPELMEEQKGGVKWRFIPKIKMLQETMSCIEKCRKPVIAAVHGHCIGAGLDMISACDIRLCSADAVFCLKEAAVGFVADVGS</sequence>
<comment type="similarity">
    <text evidence="1">Belongs to the enoyl-CoA hydratase/isomerase family.</text>
</comment>
<accession>A0A5S5MFF5</accession>
<gene>
    <name evidence="2" type="ORF">FIM25_09595</name>
</gene>
<dbReference type="InterPro" id="IPR018376">
    <property type="entry name" value="Enoyl-CoA_hyd/isom_CS"/>
</dbReference>
<dbReference type="InterPro" id="IPR001753">
    <property type="entry name" value="Enoyl-CoA_hydra/iso"/>
</dbReference>
<dbReference type="InterPro" id="IPR045002">
    <property type="entry name" value="Ech1-like"/>
</dbReference>
<reference evidence="2 3" key="1">
    <citation type="submission" date="2019-06" db="EMBL/GenBank/DDBJ databases">
        <title>Desulfobotulus mexicanus sp. nov., a novel sulfate-reducing bacterium isolated from the sediment of an alkaline crater lake in Mexico.</title>
        <authorList>
            <person name="Hirschler-Rea A."/>
        </authorList>
    </citation>
    <scope>NUCLEOTIDE SEQUENCE [LARGE SCALE GENOMIC DNA]</scope>
    <source>
        <strain evidence="2 3">PAR22N</strain>
    </source>
</reference>
<evidence type="ECO:0000313" key="3">
    <source>
        <dbReference type="Proteomes" id="UP000321899"/>
    </source>
</evidence>
<dbReference type="GO" id="GO:0016853">
    <property type="term" value="F:isomerase activity"/>
    <property type="evidence" value="ECO:0007669"/>
    <property type="project" value="InterPro"/>
</dbReference>
<comment type="caution">
    <text evidence="2">The sequence shown here is derived from an EMBL/GenBank/DDBJ whole genome shotgun (WGS) entry which is preliminary data.</text>
</comment>
<dbReference type="EMBL" id="VDMB01000011">
    <property type="protein sequence ID" value="TYT74407.1"/>
    <property type="molecule type" value="Genomic_DNA"/>
</dbReference>